<proteinExistence type="predicted"/>
<protein>
    <submittedName>
        <fullName evidence="1">GMC oxidoreductase</fullName>
    </submittedName>
</protein>
<evidence type="ECO:0000313" key="2">
    <source>
        <dbReference type="Proteomes" id="UP001497680"/>
    </source>
</evidence>
<evidence type="ECO:0000313" key="1">
    <source>
        <dbReference type="EMBL" id="KAI6080215.1"/>
    </source>
</evidence>
<accession>A0ACC0CII9</accession>
<name>A0ACC0CII9_9PEZI</name>
<comment type="caution">
    <text evidence="1">The sequence shown here is derived from an EMBL/GenBank/DDBJ whole genome shotgun (WGS) entry which is preliminary data.</text>
</comment>
<organism evidence="1 2">
    <name type="scientific">Hypoxylon rubiginosum</name>
    <dbReference type="NCBI Taxonomy" id="110542"/>
    <lineage>
        <taxon>Eukaryota</taxon>
        <taxon>Fungi</taxon>
        <taxon>Dikarya</taxon>
        <taxon>Ascomycota</taxon>
        <taxon>Pezizomycotina</taxon>
        <taxon>Sordariomycetes</taxon>
        <taxon>Xylariomycetidae</taxon>
        <taxon>Xylariales</taxon>
        <taxon>Hypoxylaceae</taxon>
        <taxon>Hypoxylon</taxon>
    </lineage>
</organism>
<gene>
    <name evidence="1" type="ORF">F4821DRAFT_68851</name>
</gene>
<keyword evidence="2" id="KW-1185">Reference proteome</keyword>
<dbReference type="Proteomes" id="UP001497680">
    <property type="component" value="Unassembled WGS sequence"/>
</dbReference>
<sequence length="618" mass="66881">MLRSVVISSLILGLGVNYAACQNEFDYIVVGSGPGGGPLAVDLAKGGHTVLLLEAGDDLSEDPVYDNVGRFAEASNDPRTRWDFFVKHSDDPEQELKYERMTWRNPDGSFYVGLEPPEGAEQLGIYYPRAAALGGCAIHNAAVFHLPSDDNWNSIADITGDDSWRAPEMRKIFEEIENNHYLANGTAGHGFSGWLDSNQNSGSWLGNTTDGVELLKIIAESSGAIANSSAISDDDLKALMNKDINGPEPDRDQSTGVFGMATHVDAEGHRFSSAKYIKRALEENPDLPLQVRLNSFLTNIQWDQLSPDQPPAVMAIDYVVGQSAYKADPRYDPGKNTTAGFSWVGKELIIAGGTFNTPQILKLSGIGPAEELQKHNITVVADVPGVGENLGDNYEGGLVSLAAEPLDGFSNSYVVQLKTSVSEGNRDIFLWTMNGAFEGFWPGWPQNYGPTVLGFPFVHMDPRSANEGSVTLRSADPFEPPEINFRFFSGEDSEKDLDAMLEAVKFAQNARDLLPASSGLAPWDEQHPCTGDGADCSDEAIKEYLKLQAYSHHASGTAKIGSADDPMAVVDSRFRVKGVTRLRVVDASVFPKPPGAFPVLPTFMISKKAAKAILEDAG</sequence>
<reference evidence="1 2" key="1">
    <citation type="journal article" date="2022" name="New Phytol.">
        <title>Ecological generalism drives hyperdiversity of secondary metabolite gene clusters in xylarialean endophytes.</title>
        <authorList>
            <person name="Franco M.E.E."/>
            <person name="Wisecaver J.H."/>
            <person name="Arnold A.E."/>
            <person name="Ju Y.M."/>
            <person name="Slot J.C."/>
            <person name="Ahrendt S."/>
            <person name="Moore L.P."/>
            <person name="Eastman K.E."/>
            <person name="Scott K."/>
            <person name="Konkel Z."/>
            <person name="Mondo S.J."/>
            <person name="Kuo A."/>
            <person name="Hayes R.D."/>
            <person name="Haridas S."/>
            <person name="Andreopoulos B."/>
            <person name="Riley R."/>
            <person name="LaButti K."/>
            <person name="Pangilinan J."/>
            <person name="Lipzen A."/>
            <person name="Amirebrahimi M."/>
            <person name="Yan J."/>
            <person name="Adam C."/>
            <person name="Keymanesh K."/>
            <person name="Ng V."/>
            <person name="Louie K."/>
            <person name="Northen T."/>
            <person name="Drula E."/>
            <person name="Henrissat B."/>
            <person name="Hsieh H.M."/>
            <person name="Youens-Clark K."/>
            <person name="Lutzoni F."/>
            <person name="Miadlikowska J."/>
            <person name="Eastwood D.C."/>
            <person name="Hamelin R.C."/>
            <person name="Grigoriev I.V."/>
            <person name="U'Ren J.M."/>
        </authorList>
    </citation>
    <scope>NUCLEOTIDE SEQUENCE [LARGE SCALE GENOMIC DNA]</scope>
    <source>
        <strain evidence="1 2">ER1909</strain>
    </source>
</reference>
<dbReference type="EMBL" id="MU394468">
    <property type="protein sequence ID" value="KAI6080215.1"/>
    <property type="molecule type" value="Genomic_DNA"/>
</dbReference>